<dbReference type="PROSITE" id="PS50102">
    <property type="entry name" value="RRM"/>
    <property type="match status" value="1"/>
</dbReference>
<dbReference type="EMBL" id="DAKRPA010000112">
    <property type="protein sequence ID" value="DAZ98227.1"/>
    <property type="molecule type" value="Genomic_DNA"/>
</dbReference>
<feature type="region of interest" description="Disordered" evidence="8">
    <location>
        <begin position="223"/>
        <end position="244"/>
    </location>
</feature>
<dbReference type="AlphaFoldDB" id="A0AAV2YT94"/>
<dbReference type="Pfam" id="PF00076">
    <property type="entry name" value="RRM_1"/>
    <property type="match status" value="1"/>
</dbReference>
<keyword evidence="5" id="KW-0508">mRNA splicing</keyword>
<dbReference type="SUPFAM" id="SSF54928">
    <property type="entry name" value="RNA-binding domain, RBD"/>
    <property type="match status" value="1"/>
</dbReference>
<dbReference type="CDD" id="cd12285">
    <property type="entry name" value="RRM3_RBM39_like"/>
    <property type="match status" value="1"/>
</dbReference>
<feature type="region of interest" description="Disordered" evidence="8">
    <location>
        <begin position="503"/>
        <end position="532"/>
    </location>
</feature>
<dbReference type="InterPro" id="IPR034392">
    <property type="entry name" value="TatSF1-like_RRM1"/>
</dbReference>
<dbReference type="PANTHER" id="PTHR15608:SF0">
    <property type="entry name" value="HIV TAT-SPECIFIC FACTOR 1"/>
    <property type="match status" value="1"/>
</dbReference>
<dbReference type="InterPro" id="IPR000504">
    <property type="entry name" value="RRM_dom"/>
</dbReference>
<reference evidence="10" key="1">
    <citation type="submission" date="2022-11" db="EMBL/GenBank/DDBJ databases">
        <authorList>
            <person name="Morgan W.R."/>
            <person name="Tartar A."/>
        </authorList>
    </citation>
    <scope>NUCLEOTIDE SEQUENCE</scope>
    <source>
        <strain evidence="10">ARSEF 373</strain>
    </source>
</reference>
<dbReference type="InterPro" id="IPR003954">
    <property type="entry name" value="RRM_euk-type"/>
</dbReference>
<evidence type="ECO:0000256" key="8">
    <source>
        <dbReference type="SAM" id="MobiDB-lite"/>
    </source>
</evidence>
<evidence type="ECO:0000259" key="9">
    <source>
        <dbReference type="PROSITE" id="PS50102"/>
    </source>
</evidence>
<dbReference type="Proteomes" id="UP001146120">
    <property type="component" value="Unassembled WGS sequence"/>
</dbReference>
<dbReference type="Gene3D" id="3.30.70.330">
    <property type="match status" value="2"/>
</dbReference>
<dbReference type="SMART" id="SM00360">
    <property type="entry name" value="RRM"/>
    <property type="match status" value="2"/>
</dbReference>
<keyword evidence="3" id="KW-0677">Repeat</keyword>
<evidence type="ECO:0000256" key="1">
    <source>
        <dbReference type="ARBA" id="ARBA00007747"/>
    </source>
</evidence>
<name>A0AAV2YT94_9STRA</name>
<evidence type="ECO:0000256" key="7">
    <source>
        <dbReference type="SAM" id="Coils"/>
    </source>
</evidence>
<evidence type="ECO:0000313" key="10">
    <source>
        <dbReference type="EMBL" id="DAZ98227.1"/>
    </source>
</evidence>
<feature type="coiled-coil region" evidence="7">
    <location>
        <begin position="546"/>
        <end position="580"/>
    </location>
</feature>
<evidence type="ECO:0000256" key="3">
    <source>
        <dbReference type="ARBA" id="ARBA00022737"/>
    </source>
</evidence>
<dbReference type="CDD" id="cd12281">
    <property type="entry name" value="RRM1_TatSF1_like"/>
    <property type="match status" value="1"/>
</dbReference>
<keyword evidence="7" id="KW-0175">Coiled coil</keyword>
<proteinExistence type="inferred from homology"/>
<feature type="coiled-coil region" evidence="7">
    <location>
        <begin position="616"/>
        <end position="716"/>
    </location>
</feature>
<evidence type="ECO:0000256" key="2">
    <source>
        <dbReference type="ARBA" id="ARBA00022664"/>
    </source>
</evidence>
<reference evidence="10" key="2">
    <citation type="journal article" date="2023" name="Microbiol Resour">
        <title>Decontamination and Annotation of the Draft Genome Sequence of the Oomycete Lagenidium giganteum ARSEF 373.</title>
        <authorList>
            <person name="Morgan W.R."/>
            <person name="Tartar A."/>
        </authorList>
    </citation>
    <scope>NUCLEOTIDE SEQUENCE</scope>
    <source>
        <strain evidence="10">ARSEF 373</strain>
    </source>
</reference>
<sequence>MTMTMTTPWLYLDAATGAQKGPMAEDIIRRLLRKGLLQPDTLVWAKHLKEWTPLAATAHFQAYARSWSAFWYYMVDAERKGPVGTKALIELFVDGDVDGLTLVWTDSVNEWKPIGDVPLLKQMMHEVNEDMDRAAEVMEHQAAVAEEEQVFAEQSVEAFVAEDGKQYVFDAETKKWVTPEDKIADDLEAMRDGAAEDGAAAAPRKRASSIDEALAATKHAVVVKREEQKQQTEQPSEAADPEAAAAAAVKAAKRKKKSKKKKNKWQASKQNTWVYVNGLPLDITIKEVHDHFAKCGVIQEHLVTGEPRIKLYHNKELGGLNGDASVCYMKEASVELAVQLLDKSEIRPEWKIDVTPAVFEQKGSEFVERKRIKLDARAKVKRIEQEKALSWNEGEDGERAGLRIVVLKHMFTLDDMKDPTFEEELQSDLESECGKIGEVTKITIFSKHVDGVVVVKFASSGSAAKCIEVMNGRFFAGRKLQCGFWDGTDYTYRESKVEENERSEKFKQWLEGGSSDESEDENDAQGKNGRDGIMDGWMQKPWSVTEEMWKRKAKGLEDQYQRLLSEHQDLRLEKAKVTGELRVLQRYKETSEEMISKEVSARKQEHKEKVSVTTKLEQYAKKYERECEKVLTLERENAFLLEQVSNMKGETEKRLDLLKELEDTQKRNARQKEKIREMEVVGIEHENTILELKEKVQRLKRKLEIAEDALSDKTEEFNNVSIRLAAVESAWEAARGQNKSALQELKKKYVSGVSVGWKGVVTDWERRESLSKELESVKNETKHASYRIHALDVEVETAQSKLRQKERTIDELRETNSSLKKDVAKLTSHVAELTSNMSVLNDIISEKEKELERKEEMLRCKKTEVKCLSKIDDSSKERIEELVRQVADLQQQLLDTQKEYLNKVKKDELWREKQRSKDRSEIMKDMEALHKPRRCKNCNETYTNKTNTSLSCSFHPGRFVARPYPLEGYQWSCCQKRDLSSRPCKFAGRHTESKLLD</sequence>
<accession>A0AAV2YT94</accession>
<dbReference type="GO" id="GO:0000398">
    <property type="term" value="P:mRNA splicing, via spliceosome"/>
    <property type="evidence" value="ECO:0007669"/>
    <property type="project" value="InterPro"/>
</dbReference>
<evidence type="ECO:0000256" key="5">
    <source>
        <dbReference type="ARBA" id="ARBA00023187"/>
    </source>
</evidence>
<dbReference type="PANTHER" id="PTHR15608">
    <property type="entry name" value="SPLICING FACTOR U2AF-ASSOCIATED PROTEIN 2"/>
    <property type="match status" value="1"/>
</dbReference>
<gene>
    <name evidence="10" type="ORF">N0F65_011695</name>
</gene>
<dbReference type="InterPro" id="IPR012677">
    <property type="entry name" value="Nucleotide-bd_a/b_plait_sf"/>
</dbReference>
<dbReference type="InterPro" id="IPR035979">
    <property type="entry name" value="RBD_domain_sf"/>
</dbReference>
<dbReference type="FunFam" id="3.30.70.330:FF:000105">
    <property type="entry name" value="HIV Tat-specific factor 1 homolog"/>
    <property type="match status" value="1"/>
</dbReference>
<keyword evidence="11" id="KW-1185">Reference proteome</keyword>
<comment type="similarity">
    <text evidence="1">Belongs to the HTATSF1 family.</text>
</comment>
<dbReference type="InterPro" id="IPR025640">
    <property type="entry name" value="GYF_2"/>
</dbReference>
<protein>
    <recommendedName>
        <fullName evidence="9">RRM domain-containing protein</fullName>
    </recommendedName>
</protein>
<dbReference type="InterPro" id="IPR034393">
    <property type="entry name" value="TatSF1-like"/>
</dbReference>
<evidence type="ECO:0000256" key="4">
    <source>
        <dbReference type="ARBA" id="ARBA00022884"/>
    </source>
</evidence>
<keyword evidence="2" id="KW-0507">mRNA processing</keyword>
<evidence type="ECO:0000256" key="6">
    <source>
        <dbReference type="PROSITE-ProRule" id="PRU00176"/>
    </source>
</evidence>
<feature type="domain" description="RRM" evidence="9">
    <location>
        <begin position="409"/>
        <end position="487"/>
    </location>
</feature>
<dbReference type="Pfam" id="PF14237">
    <property type="entry name" value="GYF_2"/>
    <property type="match status" value="2"/>
</dbReference>
<dbReference type="Gene3D" id="1.10.287.1490">
    <property type="match status" value="1"/>
</dbReference>
<evidence type="ECO:0000313" key="11">
    <source>
        <dbReference type="Proteomes" id="UP001146120"/>
    </source>
</evidence>
<dbReference type="GO" id="GO:0005686">
    <property type="term" value="C:U2 snRNP"/>
    <property type="evidence" value="ECO:0007669"/>
    <property type="project" value="TreeGrafter"/>
</dbReference>
<comment type="caution">
    <text evidence="10">The sequence shown here is derived from an EMBL/GenBank/DDBJ whole genome shotgun (WGS) entry which is preliminary data.</text>
</comment>
<organism evidence="10 11">
    <name type="scientific">Lagenidium giganteum</name>
    <dbReference type="NCBI Taxonomy" id="4803"/>
    <lineage>
        <taxon>Eukaryota</taxon>
        <taxon>Sar</taxon>
        <taxon>Stramenopiles</taxon>
        <taxon>Oomycota</taxon>
        <taxon>Peronosporomycetes</taxon>
        <taxon>Pythiales</taxon>
        <taxon>Pythiaceae</taxon>
    </lineage>
</organism>
<feature type="coiled-coil region" evidence="7">
    <location>
        <begin position="788"/>
        <end position="899"/>
    </location>
</feature>
<dbReference type="GO" id="GO:0005684">
    <property type="term" value="C:U2-type spliceosomal complex"/>
    <property type="evidence" value="ECO:0007669"/>
    <property type="project" value="TreeGrafter"/>
</dbReference>
<dbReference type="FunFam" id="3.30.70.330:FF:000329">
    <property type="entry name" value="splicing factor U2AF-associated protein 2"/>
    <property type="match status" value="1"/>
</dbReference>
<feature type="compositionally biased region" description="Acidic residues" evidence="8">
    <location>
        <begin position="514"/>
        <end position="523"/>
    </location>
</feature>
<dbReference type="GO" id="GO:0003723">
    <property type="term" value="F:RNA binding"/>
    <property type="evidence" value="ECO:0007669"/>
    <property type="project" value="UniProtKB-UniRule"/>
</dbReference>
<keyword evidence="4 6" id="KW-0694">RNA-binding</keyword>
<dbReference type="SMART" id="SM00361">
    <property type="entry name" value="RRM_1"/>
    <property type="match status" value="1"/>
</dbReference>